<evidence type="ECO:0000313" key="4">
    <source>
        <dbReference type="Proteomes" id="UP000320055"/>
    </source>
</evidence>
<name>A0A563W087_9CYAN</name>
<dbReference type="RefSeq" id="WP_144866618.1">
    <property type="nucleotide sequence ID" value="NZ_LR213811.1"/>
</dbReference>
<accession>A0A563W087</accession>
<sequence length="102" mass="11695">MSYQNLSSSNESSSSKATSNSTLGDECILMSFTLDKHQLHHSLEEEKRTDRDLSTGDYFFLSVCITFLVMVSTSWMQTSLIYDEVEQVIQEVRSQKSEVRNK</sequence>
<keyword evidence="2" id="KW-0812">Transmembrane</keyword>
<reference evidence="3 4" key="1">
    <citation type="submission" date="2019-01" db="EMBL/GenBank/DDBJ databases">
        <authorList>
            <person name="Brito A."/>
        </authorList>
    </citation>
    <scope>NUCLEOTIDE SEQUENCE [LARGE SCALE GENOMIC DNA]</scope>
    <source>
        <strain evidence="3">1</strain>
    </source>
</reference>
<keyword evidence="2" id="KW-0472">Membrane</keyword>
<proteinExistence type="predicted"/>
<keyword evidence="4" id="KW-1185">Reference proteome</keyword>
<evidence type="ECO:0000256" key="1">
    <source>
        <dbReference type="SAM" id="MobiDB-lite"/>
    </source>
</evidence>
<protein>
    <submittedName>
        <fullName evidence="3">Uncharacterized protein</fullName>
    </submittedName>
</protein>
<organism evidence="3 4">
    <name type="scientific">Hyella patelloides LEGE 07179</name>
    <dbReference type="NCBI Taxonomy" id="945734"/>
    <lineage>
        <taxon>Bacteria</taxon>
        <taxon>Bacillati</taxon>
        <taxon>Cyanobacteriota</taxon>
        <taxon>Cyanophyceae</taxon>
        <taxon>Pleurocapsales</taxon>
        <taxon>Hyellaceae</taxon>
        <taxon>Hyella</taxon>
    </lineage>
</organism>
<feature type="region of interest" description="Disordered" evidence="1">
    <location>
        <begin position="1"/>
        <end position="21"/>
    </location>
</feature>
<evidence type="ECO:0000256" key="2">
    <source>
        <dbReference type="SAM" id="Phobius"/>
    </source>
</evidence>
<evidence type="ECO:0000313" key="3">
    <source>
        <dbReference type="EMBL" id="VEP16933.1"/>
    </source>
</evidence>
<dbReference type="Proteomes" id="UP000320055">
    <property type="component" value="Unassembled WGS sequence"/>
</dbReference>
<gene>
    <name evidence="3" type="ORF">H1P_510036</name>
</gene>
<dbReference type="EMBL" id="CAACVJ010000457">
    <property type="protein sequence ID" value="VEP16933.1"/>
    <property type="molecule type" value="Genomic_DNA"/>
</dbReference>
<feature type="transmembrane region" description="Helical" evidence="2">
    <location>
        <begin position="58"/>
        <end position="76"/>
    </location>
</feature>
<dbReference type="AlphaFoldDB" id="A0A563W087"/>
<keyword evidence="2" id="KW-1133">Transmembrane helix</keyword>